<proteinExistence type="predicted"/>
<gene>
    <name evidence="2" type="ORF">H9641_07100</name>
</gene>
<evidence type="ECO:0000313" key="2">
    <source>
        <dbReference type="EMBL" id="MBD7980481.1"/>
    </source>
</evidence>
<dbReference type="RefSeq" id="WP_191802315.1">
    <property type="nucleotide sequence ID" value="NZ_JACSQF010000006.1"/>
</dbReference>
<dbReference type="EMBL" id="JACSQF010000006">
    <property type="protein sequence ID" value="MBD7980481.1"/>
    <property type="molecule type" value="Genomic_DNA"/>
</dbReference>
<organism evidence="2 3">
    <name type="scientific">Oerskovia merdavium</name>
    <dbReference type="NCBI Taxonomy" id="2762227"/>
    <lineage>
        <taxon>Bacteria</taxon>
        <taxon>Bacillati</taxon>
        <taxon>Actinomycetota</taxon>
        <taxon>Actinomycetes</taxon>
        <taxon>Micrococcales</taxon>
        <taxon>Cellulomonadaceae</taxon>
        <taxon>Oerskovia</taxon>
    </lineage>
</organism>
<keyword evidence="3" id="KW-1185">Reference proteome</keyword>
<name>A0ABR8TXH9_9CELL</name>
<dbReference type="Proteomes" id="UP000655570">
    <property type="component" value="Unassembled WGS sequence"/>
</dbReference>
<feature type="region of interest" description="Disordered" evidence="1">
    <location>
        <begin position="13"/>
        <end position="33"/>
    </location>
</feature>
<comment type="caution">
    <text evidence="2">The sequence shown here is derived from an EMBL/GenBank/DDBJ whole genome shotgun (WGS) entry which is preliminary data.</text>
</comment>
<protein>
    <submittedName>
        <fullName evidence="2">SHOCT domain-containing protein</fullName>
    </submittedName>
</protein>
<evidence type="ECO:0000256" key="1">
    <source>
        <dbReference type="SAM" id="MobiDB-lite"/>
    </source>
</evidence>
<reference evidence="2 3" key="1">
    <citation type="submission" date="2020-08" db="EMBL/GenBank/DDBJ databases">
        <title>A Genomic Blueprint of the Chicken Gut Microbiome.</title>
        <authorList>
            <person name="Gilroy R."/>
            <person name="Ravi A."/>
            <person name="Getino M."/>
            <person name="Pursley I."/>
            <person name="Horton D.L."/>
            <person name="Alikhan N.-F."/>
            <person name="Baker D."/>
            <person name="Gharbi K."/>
            <person name="Hall N."/>
            <person name="Watson M."/>
            <person name="Adriaenssens E.M."/>
            <person name="Foster-Nyarko E."/>
            <person name="Jarju S."/>
            <person name="Secka A."/>
            <person name="Antonio M."/>
            <person name="Oren A."/>
            <person name="Chaudhuri R."/>
            <person name="La Ragione R.M."/>
            <person name="Hildebrand F."/>
            <person name="Pallen M.J."/>
        </authorList>
    </citation>
    <scope>NUCLEOTIDE SEQUENCE [LARGE SCALE GENOMIC DNA]</scope>
    <source>
        <strain evidence="2 3">Sa2CUA9</strain>
    </source>
</reference>
<sequence>MSLFRTASKVAVASSVHGRVQQRQRARWAAEDQGASAGVAAARPAAGSNPAGGSALTPVLDAIPDVERRIQLLQQLVELRDAGVLTDAELATQKVRVLG</sequence>
<accession>A0ABR8TXH9</accession>
<evidence type="ECO:0000313" key="3">
    <source>
        <dbReference type="Proteomes" id="UP000655570"/>
    </source>
</evidence>